<feature type="domain" description="Cupin type-1" evidence="1">
    <location>
        <begin position="62"/>
        <end position="123"/>
    </location>
</feature>
<dbReference type="PANTHER" id="PTHR36448">
    <property type="entry name" value="BLR7373 PROTEIN"/>
    <property type="match status" value="1"/>
</dbReference>
<dbReference type="SUPFAM" id="SSF51182">
    <property type="entry name" value="RmlC-like cupins"/>
    <property type="match status" value="1"/>
</dbReference>
<gene>
    <name evidence="2" type="ORF">FEZ33_00090</name>
</gene>
<dbReference type="InterPro" id="IPR011051">
    <property type="entry name" value="RmlC_Cupin_sf"/>
</dbReference>
<dbReference type="PANTHER" id="PTHR36448:SF2">
    <property type="entry name" value="CUPIN TYPE-1 DOMAIN-CONTAINING PROTEIN"/>
    <property type="match status" value="1"/>
</dbReference>
<organism evidence="2 3">
    <name type="scientific">Ruoffia tabacinasalis</name>
    <dbReference type="NCBI Taxonomy" id="87458"/>
    <lineage>
        <taxon>Bacteria</taxon>
        <taxon>Bacillati</taxon>
        <taxon>Bacillota</taxon>
        <taxon>Bacilli</taxon>
        <taxon>Lactobacillales</taxon>
        <taxon>Aerococcaceae</taxon>
        <taxon>Ruoffia</taxon>
    </lineage>
</organism>
<sequence>METIKMQLQENKPFPNNKLPVVLYKKALDEIFKQNDYSGEAVLSFLEKHDYSNGWINGILSEHHFHSIAHEVLACISGSARVQLGGPESKIITFTQGDVVFLPAGTAHKKMDSTEDFIIVGAYPNGDSYDMRYGEISEYDKVKENIIQVPKPELDPVTGQSFLKD</sequence>
<comment type="caution">
    <text evidence="2">The sequence shown here is derived from an EMBL/GenBank/DDBJ whole genome shotgun (WGS) entry which is preliminary data.</text>
</comment>
<dbReference type="OrthoDB" id="9791759at2"/>
<dbReference type="PIRSF" id="PIRSF019307">
    <property type="entry name" value="UCP019307"/>
    <property type="match status" value="1"/>
</dbReference>
<dbReference type="EMBL" id="VBSP01000001">
    <property type="protein sequence ID" value="TLQ49425.1"/>
    <property type="molecule type" value="Genomic_DNA"/>
</dbReference>
<dbReference type="InterPro" id="IPR014500">
    <property type="entry name" value="UCP019307_cupin"/>
</dbReference>
<dbReference type="Proteomes" id="UP000306420">
    <property type="component" value="Unassembled WGS sequence"/>
</dbReference>
<dbReference type="CDD" id="cd02219">
    <property type="entry name" value="cupin_YjlB-like"/>
    <property type="match status" value="1"/>
</dbReference>
<dbReference type="AlphaFoldDB" id="A0A5R9EFZ0"/>
<name>A0A5R9EFZ0_9LACT</name>
<evidence type="ECO:0000313" key="2">
    <source>
        <dbReference type="EMBL" id="TLQ49425.1"/>
    </source>
</evidence>
<dbReference type="Pfam" id="PF00190">
    <property type="entry name" value="Cupin_1"/>
    <property type="match status" value="1"/>
</dbReference>
<accession>A0A5R9EFZ0</accession>
<proteinExistence type="predicted"/>
<reference evidence="2 3" key="1">
    <citation type="submission" date="2019-05" db="EMBL/GenBank/DDBJ databases">
        <title>The metagenome of a microbial culture collection derived from dairy environment covers the genomic content of the human microbiome.</title>
        <authorList>
            <person name="Roder T."/>
            <person name="Wuthrich D."/>
            <person name="Sattari Z."/>
            <person name="Von Ah U."/>
            <person name="Bar C."/>
            <person name="Ronchi F."/>
            <person name="Macpherson A.J."/>
            <person name="Ganal-Vonarburg S.C."/>
            <person name="Bruggmann R."/>
            <person name="Vergeres G."/>
        </authorList>
    </citation>
    <scope>NUCLEOTIDE SEQUENCE [LARGE SCALE GENOMIC DNA]</scope>
    <source>
        <strain evidence="2 3">FAM 24227</strain>
    </source>
</reference>
<dbReference type="InterPro" id="IPR006045">
    <property type="entry name" value="Cupin_1"/>
</dbReference>
<dbReference type="RefSeq" id="WP_138403347.1">
    <property type="nucleotide sequence ID" value="NZ_VBSP01000001.1"/>
</dbReference>
<evidence type="ECO:0000259" key="1">
    <source>
        <dbReference type="Pfam" id="PF00190"/>
    </source>
</evidence>
<dbReference type="Gene3D" id="2.60.120.10">
    <property type="entry name" value="Jelly Rolls"/>
    <property type="match status" value="1"/>
</dbReference>
<evidence type="ECO:0000313" key="3">
    <source>
        <dbReference type="Proteomes" id="UP000306420"/>
    </source>
</evidence>
<protein>
    <recommendedName>
        <fullName evidence="1">Cupin type-1 domain-containing protein</fullName>
    </recommendedName>
</protein>
<dbReference type="InterPro" id="IPR047121">
    <property type="entry name" value="YjiB-like"/>
</dbReference>
<dbReference type="InterPro" id="IPR014710">
    <property type="entry name" value="RmlC-like_jellyroll"/>
</dbReference>